<protein>
    <recommendedName>
        <fullName evidence="11">Iron ABC transporter permease</fullName>
    </recommendedName>
</protein>
<dbReference type="InterPro" id="IPR037294">
    <property type="entry name" value="ABC_BtuC-like"/>
</dbReference>
<keyword evidence="3" id="KW-0813">Transport</keyword>
<sequence length="81" mass="8548">MAVAGAIGFVGLVIPHLARLLVGPNYRLLLPTSALLGAILVTAADTAGRMLMPPIEIPVGIMTSFIGAPYFLYLLLRTKKS</sequence>
<dbReference type="GO" id="GO:0022857">
    <property type="term" value="F:transmembrane transporter activity"/>
    <property type="evidence" value="ECO:0007669"/>
    <property type="project" value="InterPro"/>
</dbReference>
<name>A0A1V4HPF1_9BACL</name>
<accession>A0A1V4HPF1</accession>
<dbReference type="PANTHER" id="PTHR30472">
    <property type="entry name" value="FERRIC ENTEROBACTIN TRANSPORT SYSTEM PERMEASE PROTEIN"/>
    <property type="match status" value="1"/>
</dbReference>
<keyword evidence="7 8" id="KW-0472">Membrane</keyword>
<comment type="caution">
    <text evidence="9">The sequence shown here is derived from an EMBL/GenBank/DDBJ whole genome shotgun (WGS) entry which is preliminary data.</text>
</comment>
<evidence type="ECO:0000256" key="1">
    <source>
        <dbReference type="ARBA" id="ARBA00004651"/>
    </source>
</evidence>
<keyword evidence="10" id="KW-1185">Reference proteome</keyword>
<feature type="transmembrane region" description="Helical" evidence="8">
    <location>
        <begin position="57"/>
        <end position="76"/>
    </location>
</feature>
<keyword evidence="4" id="KW-1003">Cell membrane</keyword>
<dbReference type="EMBL" id="MBTG01000006">
    <property type="protein sequence ID" value="OPH59666.1"/>
    <property type="molecule type" value="Genomic_DNA"/>
</dbReference>
<dbReference type="STRING" id="1469647.BC351_19485"/>
<proteinExistence type="inferred from homology"/>
<gene>
    <name evidence="9" type="ORF">BC351_19485</name>
</gene>
<reference evidence="10" key="1">
    <citation type="submission" date="2016-07" db="EMBL/GenBank/DDBJ databases">
        <authorList>
            <person name="Florea S."/>
            <person name="Webb J.S."/>
            <person name="Jaromczyk J."/>
            <person name="Schardl C.L."/>
        </authorList>
    </citation>
    <scope>NUCLEOTIDE SEQUENCE [LARGE SCALE GENOMIC DNA]</scope>
    <source>
        <strain evidence="10">CY1</strain>
    </source>
</reference>
<evidence type="ECO:0000256" key="7">
    <source>
        <dbReference type="ARBA" id="ARBA00023136"/>
    </source>
</evidence>
<dbReference type="Proteomes" id="UP000190626">
    <property type="component" value="Unassembled WGS sequence"/>
</dbReference>
<evidence type="ECO:0000256" key="5">
    <source>
        <dbReference type="ARBA" id="ARBA00022692"/>
    </source>
</evidence>
<evidence type="ECO:0000256" key="6">
    <source>
        <dbReference type="ARBA" id="ARBA00022989"/>
    </source>
</evidence>
<organism evidence="9 10">
    <name type="scientific">Paenibacillus ferrarius</name>
    <dbReference type="NCBI Taxonomy" id="1469647"/>
    <lineage>
        <taxon>Bacteria</taxon>
        <taxon>Bacillati</taxon>
        <taxon>Bacillota</taxon>
        <taxon>Bacilli</taxon>
        <taxon>Bacillales</taxon>
        <taxon>Paenibacillaceae</taxon>
        <taxon>Paenibacillus</taxon>
    </lineage>
</organism>
<evidence type="ECO:0000256" key="3">
    <source>
        <dbReference type="ARBA" id="ARBA00022448"/>
    </source>
</evidence>
<dbReference type="SUPFAM" id="SSF81345">
    <property type="entry name" value="ABC transporter involved in vitamin B12 uptake, BtuC"/>
    <property type="match status" value="1"/>
</dbReference>
<dbReference type="Gene3D" id="1.10.3470.10">
    <property type="entry name" value="ABC transporter involved in vitamin B12 uptake, BtuC"/>
    <property type="match status" value="1"/>
</dbReference>
<evidence type="ECO:0000256" key="4">
    <source>
        <dbReference type="ARBA" id="ARBA00022475"/>
    </source>
</evidence>
<dbReference type="Pfam" id="PF01032">
    <property type="entry name" value="FecCD"/>
    <property type="match status" value="1"/>
</dbReference>
<dbReference type="GO" id="GO:0005886">
    <property type="term" value="C:plasma membrane"/>
    <property type="evidence" value="ECO:0007669"/>
    <property type="project" value="UniProtKB-SubCell"/>
</dbReference>
<evidence type="ECO:0000313" key="9">
    <source>
        <dbReference type="EMBL" id="OPH59666.1"/>
    </source>
</evidence>
<dbReference type="PANTHER" id="PTHR30472:SF25">
    <property type="entry name" value="ABC TRANSPORTER PERMEASE PROTEIN MJ0876-RELATED"/>
    <property type="match status" value="1"/>
</dbReference>
<keyword evidence="5 8" id="KW-0812">Transmembrane</keyword>
<dbReference type="AlphaFoldDB" id="A0A1V4HPF1"/>
<keyword evidence="6 8" id="KW-1133">Transmembrane helix</keyword>
<dbReference type="GO" id="GO:0033214">
    <property type="term" value="P:siderophore-iron import into cell"/>
    <property type="evidence" value="ECO:0007669"/>
    <property type="project" value="TreeGrafter"/>
</dbReference>
<evidence type="ECO:0008006" key="11">
    <source>
        <dbReference type="Google" id="ProtNLM"/>
    </source>
</evidence>
<evidence type="ECO:0000256" key="2">
    <source>
        <dbReference type="ARBA" id="ARBA00007935"/>
    </source>
</evidence>
<comment type="similarity">
    <text evidence="2">Belongs to the binding-protein-dependent transport system permease family. FecCD subfamily.</text>
</comment>
<evidence type="ECO:0000313" key="10">
    <source>
        <dbReference type="Proteomes" id="UP000190626"/>
    </source>
</evidence>
<dbReference type="InterPro" id="IPR000522">
    <property type="entry name" value="ABC_transptr_permease_BtuC"/>
</dbReference>
<comment type="subcellular location">
    <subcellularLocation>
        <location evidence="1">Cell membrane</location>
        <topology evidence="1">Multi-pass membrane protein</topology>
    </subcellularLocation>
</comment>
<evidence type="ECO:0000256" key="8">
    <source>
        <dbReference type="SAM" id="Phobius"/>
    </source>
</evidence>